<organism evidence="2 3">
    <name type="scientific">Moraxella oculi</name>
    <dbReference type="NCBI Taxonomy" id="2940516"/>
    <lineage>
        <taxon>Bacteria</taxon>
        <taxon>Pseudomonadati</taxon>
        <taxon>Pseudomonadota</taxon>
        <taxon>Gammaproteobacteria</taxon>
        <taxon>Moraxellales</taxon>
        <taxon>Moraxellaceae</taxon>
        <taxon>Moraxella</taxon>
    </lineage>
</organism>
<evidence type="ECO:0000313" key="3">
    <source>
        <dbReference type="Proteomes" id="UP001624684"/>
    </source>
</evidence>
<sequence length="111" mass="12380">MAKLVDASLAVVAGVGLGLIYLAMLGGDSFFYGVKIINIKKPAPVRKRLPESASQKNWLCMGLLSLLCAKHLYLWRFKNMPIDSSFMLALAVTILSIATPYYVRRLYRLLT</sequence>
<keyword evidence="3" id="KW-1185">Reference proteome</keyword>
<proteinExistence type="predicted"/>
<reference evidence="2 3" key="1">
    <citation type="submission" date="2024-11" db="EMBL/GenBank/DDBJ databases">
        <title>First Report of Moraxella oculi in Brazil in an Infectious Bovine Keratoconjunctivitis Outbreak.</title>
        <authorList>
            <person name="Carvalho C.V."/>
            <person name="Domingues R."/>
            <person name="Coutinho C."/>
            <person name="Honorio N.T.B.S."/>
            <person name="Faza D.R.L.R."/>
            <person name="Carvalho W.A."/>
            <person name="Machado A.B.F."/>
            <person name="Martins M.F."/>
            <person name="Gaspar E.B."/>
        </authorList>
    </citation>
    <scope>NUCLEOTIDE SEQUENCE [LARGE SCALE GENOMIC DNA]</scope>
    <source>
        <strain evidence="2 3">2117LE</strain>
    </source>
</reference>
<evidence type="ECO:0000313" key="2">
    <source>
        <dbReference type="EMBL" id="MFL1732558.1"/>
    </source>
</evidence>
<evidence type="ECO:0000256" key="1">
    <source>
        <dbReference type="SAM" id="Phobius"/>
    </source>
</evidence>
<name>A0ABW8U608_9GAMM</name>
<protein>
    <submittedName>
        <fullName evidence="2">Uncharacterized protein</fullName>
    </submittedName>
</protein>
<feature type="transmembrane region" description="Helical" evidence="1">
    <location>
        <begin position="86"/>
        <end position="103"/>
    </location>
</feature>
<feature type="transmembrane region" description="Helical" evidence="1">
    <location>
        <begin position="58"/>
        <end position="74"/>
    </location>
</feature>
<dbReference type="RefSeq" id="WP_407069142.1">
    <property type="nucleotide sequence ID" value="NZ_JBJJXE010000008.1"/>
</dbReference>
<comment type="caution">
    <text evidence="2">The sequence shown here is derived from an EMBL/GenBank/DDBJ whole genome shotgun (WGS) entry which is preliminary data.</text>
</comment>
<accession>A0ABW8U608</accession>
<feature type="transmembrane region" description="Helical" evidence="1">
    <location>
        <begin position="12"/>
        <end position="37"/>
    </location>
</feature>
<dbReference type="EMBL" id="JBJJXE010000008">
    <property type="protein sequence ID" value="MFL1732558.1"/>
    <property type="molecule type" value="Genomic_DNA"/>
</dbReference>
<gene>
    <name evidence="2" type="ORF">ACJHVH_06060</name>
</gene>
<keyword evidence="1" id="KW-0812">Transmembrane</keyword>
<keyword evidence="1" id="KW-0472">Membrane</keyword>
<dbReference type="Proteomes" id="UP001624684">
    <property type="component" value="Unassembled WGS sequence"/>
</dbReference>
<keyword evidence="1" id="KW-1133">Transmembrane helix</keyword>